<dbReference type="GO" id="GO:0006741">
    <property type="term" value="P:NADP+ biosynthetic process"/>
    <property type="evidence" value="ECO:0007669"/>
    <property type="project" value="InterPro"/>
</dbReference>
<dbReference type="Pfam" id="PF01513">
    <property type="entry name" value="NAD_kinase"/>
    <property type="match status" value="1"/>
</dbReference>
<dbReference type="GO" id="GO:0005524">
    <property type="term" value="F:ATP binding"/>
    <property type="evidence" value="ECO:0007669"/>
    <property type="project" value="UniProtKB-KW"/>
</dbReference>
<dbReference type="InterPro" id="IPR002504">
    <property type="entry name" value="NADK"/>
</dbReference>
<dbReference type="Gene3D" id="3.40.50.10330">
    <property type="entry name" value="Probable inorganic polyphosphate/atp-NAD kinase, domain 1"/>
    <property type="match status" value="1"/>
</dbReference>
<evidence type="ECO:0000313" key="8">
    <source>
        <dbReference type="EMBL" id="PUU72308.1"/>
    </source>
</evidence>
<evidence type="ECO:0000256" key="7">
    <source>
        <dbReference type="ARBA" id="ARBA00023027"/>
    </source>
</evidence>
<evidence type="ECO:0000256" key="4">
    <source>
        <dbReference type="ARBA" id="ARBA00022777"/>
    </source>
</evidence>
<name>A0A2T6Z9Y5_TUBBO</name>
<keyword evidence="4 8" id="KW-0418">Kinase</keyword>
<proteinExistence type="inferred from homology"/>
<evidence type="ECO:0000256" key="6">
    <source>
        <dbReference type="ARBA" id="ARBA00022857"/>
    </source>
</evidence>
<evidence type="ECO:0000313" key="9">
    <source>
        <dbReference type="Proteomes" id="UP000244722"/>
    </source>
</evidence>
<dbReference type="Pfam" id="PF20143">
    <property type="entry name" value="NAD_kinase_C"/>
    <property type="match status" value="1"/>
</dbReference>
<dbReference type="EMBL" id="NESQ01000579">
    <property type="protein sequence ID" value="PUU72308.1"/>
    <property type="molecule type" value="Genomic_DNA"/>
</dbReference>
<dbReference type="InterPro" id="IPR017437">
    <property type="entry name" value="ATP-NAD_kinase_PpnK-typ_C"/>
</dbReference>
<dbReference type="GO" id="GO:0019674">
    <property type="term" value="P:NAD+ metabolic process"/>
    <property type="evidence" value="ECO:0007669"/>
    <property type="project" value="InterPro"/>
</dbReference>
<dbReference type="GO" id="GO:0003951">
    <property type="term" value="F:NAD+ kinase activity"/>
    <property type="evidence" value="ECO:0007669"/>
    <property type="project" value="InterPro"/>
</dbReference>
<evidence type="ECO:0000256" key="5">
    <source>
        <dbReference type="ARBA" id="ARBA00022840"/>
    </source>
</evidence>
<protein>
    <submittedName>
        <fullName evidence="8">ATP-NAD kinase-like domain-containing protein</fullName>
    </submittedName>
</protein>
<keyword evidence="2" id="KW-0808">Transferase</keyword>
<keyword evidence="3" id="KW-0547">Nucleotide-binding</keyword>
<accession>A0A2T6Z9Y5</accession>
<dbReference type="Gene3D" id="2.60.200.30">
    <property type="entry name" value="Probable inorganic polyphosphate/atp-NAD kinase, domain 2"/>
    <property type="match status" value="1"/>
</dbReference>
<dbReference type="HAMAP" id="MF_00361">
    <property type="entry name" value="NAD_kinase"/>
    <property type="match status" value="1"/>
</dbReference>
<sequence length="402" mass="43542">MISCRSPIISAVSRLGLLRGGAESLPFQRRRWLSAGPIRKDALSLIHLGDRTRPAFANTANSKLSTLTWSAPPRNLLIVKKRHVPVVRSALISLARHLKANYPSTNIILEPSTAHSVHHELDFPVYTLPPSESPGGERLYHDKTDLLITLGGDGTILHAASLFSACRMVPPVLSFAMGTLGFLGEWKWEEHAEAVGEAFAGGARVLRRERLKVGVYDCDGKRVTGEWEFESIGGESNAHAMNEVNIHRGKSPHLAVVEVFVDGRFLTEAVADGMIIATPTGSTAYSLSSGGSIIHPSVSSLLLTPICPRSLSFRPLVLPADCVLTLKLSAKNRAGKVEVTIDGRRWGGIGRGEEVRVWAEKIDGEKGGIPCLKGRIGGREDDGWVGGLNGLLKFNYPFGEEE</sequence>
<dbReference type="PANTHER" id="PTHR20275:SF26">
    <property type="entry name" value="NADH KINASE POS5, MITOCHONDRIAL"/>
    <property type="match status" value="1"/>
</dbReference>
<dbReference type="OrthoDB" id="24581at2759"/>
<keyword evidence="7" id="KW-0520">NAD</keyword>
<keyword evidence="9" id="KW-1185">Reference proteome</keyword>
<dbReference type="InterPro" id="IPR016064">
    <property type="entry name" value="NAD/diacylglycerol_kinase_sf"/>
</dbReference>
<evidence type="ECO:0000256" key="2">
    <source>
        <dbReference type="ARBA" id="ARBA00022679"/>
    </source>
</evidence>
<dbReference type="Proteomes" id="UP000244722">
    <property type="component" value="Unassembled WGS sequence"/>
</dbReference>
<comment type="similarity">
    <text evidence="1">Belongs to the NAD kinase family.</text>
</comment>
<comment type="caution">
    <text evidence="8">The sequence shown here is derived from an EMBL/GenBank/DDBJ whole genome shotgun (WGS) entry which is preliminary data.</text>
</comment>
<keyword evidence="5" id="KW-0067">ATP-binding</keyword>
<dbReference type="InterPro" id="IPR017438">
    <property type="entry name" value="ATP-NAD_kinase_N"/>
</dbReference>
<keyword evidence="6" id="KW-0521">NADP</keyword>
<reference evidence="8 9" key="1">
    <citation type="submission" date="2017-04" db="EMBL/GenBank/DDBJ databases">
        <title>Draft genome sequence of Tuber borchii Vittad., a whitish edible truffle.</title>
        <authorList>
            <consortium name="DOE Joint Genome Institute"/>
            <person name="Murat C."/>
            <person name="Kuo A."/>
            <person name="Barry K.W."/>
            <person name="Clum A."/>
            <person name="Dockter R.B."/>
            <person name="Fauchery L."/>
            <person name="Iotti M."/>
            <person name="Kohler A."/>
            <person name="Labutti K."/>
            <person name="Lindquist E.A."/>
            <person name="Lipzen A."/>
            <person name="Ohm R.A."/>
            <person name="Wang M."/>
            <person name="Grigoriev I.V."/>
            <person name="Zambonelli A."/>
            <person name="Martin F.M."/>
        </authorList>
    </citation>
    <scope>NUCLEOTIDE SEQUENCE [LARGE SCALE GENOMIC DNA]</scope>
    <source>
        <strain evidence="8 9">Tbo3840</strain>
    </source>
</reference>
<gene>
    <name evidence="8" type="ORF">B9Z19DRAFT_1010946</name>
</gene>
<dbReference type="STRING" id="42251.A0A2T6Z9Y5"/>
<dbReference type="SUPFAM" id="SSF111331">
    <property type="entry name" value="NAD kinase/diacylglycerol kinase-like"/>
    <property type="match status" value="1"/>
</dbReference>
<dbReference type="FunFam" id="2.60.200.30:FF:000009">
    <property type="entry name" value="Poly(P)/ATP NAD kinase"/>
    <property type="match status" value="1"/>
</dbReference>
<evidence type="ECO:0000256" key="1">
    <source>
        <dbReference type="ARBA" id="ARBA00010995"/>
    </source>
</evidence>
<dbReference type="AlphaFoldDB" id="A0A2T6Z9Y5"/>
<dbReference type="PANTHER" id="PTHR20275">
    <property type="entry name" value="NAD KINASE"/>
    <property type="match status" value="1"/>
</dbReference>
<evidence type="ECO:0000256" key="3">
    <source>
        <dbReference type="ARBA" id="ARBA00022741"/>
    </source>
</evidence>
<organism evidence="8 9">
    <name type="scientific">Tuber borchii</name>
    <name type="common">White truffle</name>
    <dbReference type="NCBI Taxonomy" id="42251"/>
    <lineage>
        <taxon>Eukaryota</taxon>
        <taxon>Fungi</taxon>
        <taxon>Dikarya</taxon>
        <taxon>Ascomycota</taxon>
        <taxon>Pezizomycotina</taxon>
        <taxon>Pezizomycetes</taxon>
        <taxon>Pezizales</taxon>
        <taxon>Tuberaceae</taxon>
        <taxon>Tuber</taxon>
    </lineage>
</organism>